<name>A0AAW2K1S8_9LAMI</name>
<organism evidence="1">
    <name type="scientific">Sesamum calycinum</name>
    <dbReference type="NCBI Taxonomy" id="2727403"/>
    <lineage>
        <taxon>Eukaryota</taxon>
        <taxon>Viridiplantae</taxon>
        <taxon>Streptophyta</taxon>
        <taxon>Embryophyta</taxon>
        <taxon>Tracheophyta</taxon>
        <taxon>Spermatophyta</taxon>
        <taxon>Magnoliopsida</taxon>
        <taxon>eudicotyledons</taxon>
        <taxon>Gunneridae</taxon>
        <taxon>Pentapetalae</taxon>
        <taxon>asterids</taxon>
        <taxon>lamiids</taxon>
        <taxon>Lamiales</taxon>
        <taxon>Pedaliaceae</taxon>
        <taxon>Sesamum</taxon>
    </lineage>
</organism>
<dbReference type="EMBL" id="JACGWM010000692">
    <property type="protein sequence ID" value="KAL0300232.1"/>
    <property type="molecule type" value="Genomic_DNA"/>
</dbReference>
<reference evidence="1" key="1">
    <citation type="submission" date="2020-06" db="EMBL/GenBank/DDBJ databases">
        <authorList>
            <person name="Li T."/>
            <person name="Hu X."/>
            <person name="Zhang T."/>
            <person name="Song X."/>
            <person name="Zhang H."/>
            <person name="Dai N."/>
            <person name="Sheng W."/>
            <person name="Hou X."/>
            <person name="Wei L."/>
        </authorList>
    </citation>
    <scope>NUCLEOTIDE SEQUENCE</scope>
    <source>
        <strain evidence="1">KEN8</strain>
        <tissue evidence="1">Leaf</tissue>
    </source>
</reference>
<evidence type="ECO:0000313" key="1">
    <source>
        <dbReference type="EMBL" id="KAL0300232.1"/>
    </source>
</evidence>
<gene>
    <name evidence="1" type="ORF">Scaly_3054400</name>
</gene>
<dbReference type="PANTHER" id="PTHR10775:SF188">
    <property type="entry name" value="TRANSPOSASE-ASSOCIATED DOMAIN-CONTAINING PROTEIN"/>
    <property type="match status" value="1"/>
</dbReference>
<dbReference type="Pfam" id="PF02992">
    <property type="entry name" value="Transposase_21"/>
    <property type="match status" value="1"/>
</dbReference>
<reference evidence="1" key="2">
    <citation type="journal article" date="2024" name="Plant">
        <title>Genomic evolution and insights into agronomic trait innovations of Sesamum species.</title>
        <authorList>
            <person name="Miao H."/>
            <person name="Wang L."/>
            <person name="Qu L."/>
            <person name="Liu H."/>
            <person name="Sun Y."/>
            <person name="Le M."/>
            <person name="Wang Q."/>
            <person name="Wei S."/>
            <person name="Zheng Y."/>
            <person name="Lin W."/>
            <person name="Duan Y."/>
            <person name="Cao H."/>
            <person name="Xiong S."/>
            <person name="Wang X."/>
            <person name="Wei L."/>
            <person name="Li C."/>
            <person name="Ma Q."/>
            <person name="Ju M."/>
            <person name="Zhao R."/>
            <person name="Li G."/>
            <person name="Mu C."/>
            <person name="Tian Q."/>
            <person name="Mei H."/>
            <person name="Zhang T."/>
            <person name="Gao T."/>
            <person name="Zhang H."/>
        </authorList>
    </citation>
    <scope>NUCLEOTIDE SEQUENCE</scope>
    <source>
        <strain evidence="1">KEN8</strain>
    </source>
</reference>
<dbReference type="PANTHER" id="PTHR10775">
    <property type="entry name" value="OS08G0208400 PROTEIN"/>
    <property type="match status" value="1"/>
</dbReference>
<comment type="caution">
    <text evidence="1">The sequence shown here is derived from an EMBL/GenBank/DDBJ whole genome shotgun (WGS) entry which is preliminary data.</text>
</comment>
<proteinExistence type="predicted"/>
<dbReference type="AlphaFoldDB" id="A0AAW2K1S8"/>
<protein>
    <submittedName>
        <fullName evidence="1">Uncharacterized protein</fullName>
    </submittedName>
</protein>
<sequence>MALILVYDFEFSVSDLVCEGETLLAYGGFALLSSSSLYVIRARARSLKNTIELEPTKKRARLKLDSLTSLIVTRMVHMMIVRGLVLLMSGVVDIKVQPDLGANPNREMTLYAILSVKNETFTIPTALMSTVSDLSTYGMDFGCSNIGVIGYPVCMKDTRAFYLQNGRKPYYFDCHRQFLPLDHPYPRNKNAFTKNQVERKVARRIYDLAMNDTLIQQSIFNYPDKLVVPQRRDGSVD</sequence>
<accession>A0AAW2K1S8</accession>
<dbReference type="InterPro" id="IPR004242">
    <property type="entry name" value="Transposase_21"/>
</dbReference>